<comment type="caution">
    <text evidence="1">The sequence shown here is derived from an EMBL/GenBank/DDBJ whole genome shotgun (WGS) entry which is preliminary data.</text>
</comment>
<proteinExistence type="predicted"/>
<organism evidence="1 2">
    <name type="scientific">Collybiopsis confluens</name>
    <dbReference type="NCBI Taxonomy" id="2823264"/>
    <lineage>
        <taxon>Eukaryota</taxon>
        <taxon>Fungi</taxon>
        <taxon>Dikarya</taxon>
        <taxon>Basidiomycota</taxon>
        <taxon>Agaricomycotina</taxon>
        <taxon>Agaricomycetes</taxon>
        <taxon>Agaricomycetidae</taxon>
        <taxon>Agaricales</taxon>
        <taxon>Marasmiineae</taxon>
        <taxon>Omphalotaceae</taxon>
        <taxon>Collybiopsis</taxon>
    </lineage>
</organism>
<dbReference type="AlphaFoldDB" id="A0A8H5HN00"/>
<evidence type="ECO:0000313" key="2">
    <source>
        <dbReference type="Proteomes" id="UP000518752"/>
    </source>
</evidence>
<reference evidence="1 2" key="1">
    <citation type="journal article" date="2020" name="ISME J.">
        <title>Uncovering the hidden diversity of litter-decomposition mechanisms in mushroom-forming fungi.</title>
        <authorList>
            <person name="Floudas D."/>
            <person name="Bentzer J."/>
            <person name="Ahren D."/>
            <person name="Johansson T."/>
            <person name="Persson P."/>
            <person name="Tunlid A."/>
        </authorList>
    </citation>
    <scope>NUCLEOTIDE SEQUENCE [LARGE SCALE GENOMIC DNA]</scope>
    <source>
        <strain evidence="1 2">CBS 406.79</strain>
    </source>
</reference>
<dbReference type="Proteomes" id="UP000518752">
    <property type="component" value="Unassembled WGS sequence"/>
</dbReference>
<gene>
    <name evidence="1" type="ORF">D9757_005909</name>
</gene>
<evidence type="ECO:0000313" key="1">
    <source>
        <dbReference type="EMBL" id="KAF5386461.1"/>
    </source>
</evidence>
<sequence length="251" mass="27874">MNVLRKNLVRTVVLKQIPPSVEVISSLPSGRIHQISRENNGDSLVINFLDSRSATHFTNKFLSLPRLASLKDTVIDYGKPLRLPVQTLAAIGLKNASRVVRVSSNNGKNIPSDLEKDLAEFGIENFKVDSRSAIVHFFSIEAATEALDALRSNTAYAGYSVYFGLTVGELVRRIESGLPNLNRELIQSINYNPRQRKAYINFFDPAVAKIIHDSFNMTNDSDPLLSVSWFRSKSPISPVSMLQSMPASPEL</sequence>
<dbReference type="EMBL" id="JAACJN010000035">
    <property type="protein sequence ID" value="KAF5386461.1"/>
    <property type="molecule type" value="Genomic_DNA"/>
</dbReference>
<dbReference type="OrthoDB" id="3026661at2759"/>
<accession>A0A8H5HN00</accession>
<keyword evidence="2" id="KW-1185">Reference proteome</keyword>
<protein>
    <submittedName>
        <fullName evidence="1">Uncharacterized protein</fullName>
    </submittedName>
</protein>
<name>A0A8H5HN00_9AGAR</name>